<comment type="caution">
    <text evidence="2">The sequence shown here is derived from an EMBL/GenBank/DDBJ whole genome shotgun (WGS) entry which is preliminary data.</text>
</comment>
<accession>A0A0R2ZU10</accession>
<dbReference type="InterPro" id="IPR015109">
    <property type="entry name" value="Restrct_endonuc_II_EcoRII_C"/>
</dbReference>
<evidence type="ECO:0000313" key="2">
    <source>
        <dbReference type="EMBL" id="KRP61987.1"/>
    </source>
</evidence>
<evidence type="ECO:0000313" key="3">
    <source>
        <dbReference type="Proteomes" id="UP000052019"/>
    </source>
</evidence>
<protein>
    <recommendedName>
        <fullName evidence="1">Restriction endonuclease type II EcoRII C-terminal domain-containing protein</fullName>
    </recommendedName>
</protein>
<evidence type="ECO:0000259" key="1">
    <source>
        <dbReference type="Pfam" id="PF09019"/>
    </source>
</evidence>
<dbReference type="Pfam" id="PF09019">
    <property type="entry name" value="EcoRII-C"/>
    <property type="match status" value="1"/>
</dbReference>
<proteinExistence type="predicted"/>
<dbReference type="Gene3D" id="3.40.91.80">
    <property type="match status" value="1"/>
</dbReference>
<dbReference type="GO" id="GO:0009307">
    <property type="term" value="P:DNA restriction-modification system"/>
    <property type="evidence" value="ECO:0007669"/>
    <property type="project" value="InterPro"/>
</dbReference>
<dbReference type="InterPro" id="IPR038365">
    <property type="entry name" value="EcoRII_C_sf"/>
</dbReference>
<dbReference type="GO" id="GO:0003677">
    <property type="term" value="F:DNA binding"/>
    <property type="evidence" value="ECO:0007669"/>
    <property type="project" value="InterPro"/>
</dbReference>
<name>A0A0R2ZU10_9PSED</name>
<sequence>MRGIFTDVGAKYLTKVDVGKQHEIGSNNFTQMLGDPGSQKIPFECMVLYIDEELESPIVVSSTMTWYDTRLSQPGRNPEFRLYYKKSDVSERIREGDFCLVAIRPDKTLLIVFTPANSTVEQQLRWLFGIADLPEKGFGLKEVDYSRKVSIVEAVILEALGVEVRQDDENWLDTILNKFGASFPKTHVFSEFARATCPCEVSAARDPDLALLKWIEHEEMLFRTLERKIVQEQLDSGFGDVDHFVKFSLSVQNRRKSRIGHALEHHLAAVFHANELRFERQVVTEHRSTADFLFPGYDQYHDSLYPAKQLFMLASKSTCKDRWRQVLSEAERIRPKHLLTLEPSISAHQTFEMKEHGLQLVVPSSLRETYKNSQRGWLLDIQEFIDLVRTHGAG</sequence>
<dbReference type="InterPro" id="IPR011335">
    <property type="entry name" value="Restrct_endonuc-II-like"/>
</dbReference>
<dbReference type="EMBL" id="JYLK01000003">
    <property type="protein sequence ID" value="KRP61987.1"/>
    <property type="molecule type" value="Genomic_DNA"/>
</dbReference>
<organism evidence="2 3">
    <name type="scientific">Pseudomonas trivialis</name>
    <dbReference type="NCBI Taxonomy" id="200450"/>
    <lineage>
        <taxon>Bacteria</taxon>
        <taxon>Pseudomonadati</taxon>
        <taxon>Pseudomonadota</taxon>
        <taxon>Gammaproteobacteria</taxon>
        <taxon>Pseudomonadales</taxon>
        <taxon>Pseudomonadaceae</taxon>
        <taxon>Pseudomonas</taxon>
    </lineage>
</organism>
<reference evidence="2 3" key="1">
    <citation type="submission" date="2015-02" db="EMBL/GenBank/DDBJ databases">
        <title>Two Pseudomonas sp. nov. isolated from raw milk.</title>
        <authorList>
            <person name="Wenning M."/>
            <person name="von Neubeck M."/>
            <person name="Huptas C."/>
            <person name="Scherer S."/>
        </authorList>
    </citation>
    <scope>NUCLEOTIDE SEQUENCE [LARGE SCALE GENOMIC DNA]</scope>
    <source>
        <strain evidence="2 3">DSM 14937</strain>
    </source>
</reference>
<dbReference type="GO" id="GO:0009036">
    <property type="term" value="F:type II site-specific deoxyribonuclease activity"/>
    <property type="evidence" value="ECO:0007669"/>
    <property type="project" value="InterPro"/>
</dbReference>
<dbReference type="PATRIC" id="fig|200450.4.peg.3082"/>
<gene>
    <name evidence="2" type="ORF">TU79_05495</name>
</gene>
<feature type="domain" description="Restriction endonuclease type II EcoRII C-terminal" evidence="1">
    <location>
        <begin position="222"/>
        <end position="385"/>
    </location>
</feature>
<dbReference type="Proteomes" id="UP000052019">
    <property type="component" value="Unassembled WGS sequence"/>
</dbReference>
<dbReference type="AlphaFoldDB" id="A0A0R2ZU10"/>
<dbReference type="SUPFAM" id="SSF52980">
    <property type="entry name" value="Restriction endonuclease-like"/>
    <property type="match status" value="1"/>
</dbReference>